<sequence length="465" mass="50437">MTARLPDGFVVRLNRHTRVIDDGAVLVGGSPTRISRLKPLARRAIRGRTMTVTDASSRALADHLLATGMADPVVDALPAADLALATVVIPVRDRPRQLDRLLDGLGGALHVIVVDDDSVDRAAVAAVAARHGAELLPLAENVGPAGARNAGLARVTTPFVVFIDSDVVVEPAAIETMLRHFADPGLVTVAPRVLGLERGRPNWITRYEDARSSLDLGEDSSSVRPRSPVTWVSSTCLVARVDALGRGFDESMRVGEDVDLVWRLVDEGRRVRFEPAASVRHEHRSTLLAWMGRKAFYGTGAHPLAVRHPDDIAPVVLAPWGAGFLVALMAQRRWSLPVAAAIAGVTIVRIGRRAVGVRHPYRLAGRLTGYGAIAALTQGFALLLRHWWPLAAIGCLVSRRVRRAVLVATLADTVIEYARTKPRLDPVRFAVARRLDDAAYGAGVWWSAIRARSPKALLPDLRRRH</sequence>
<gene>
    <name evidence="2" type="ORF">GCM10011372_08510</name>
</gene>
<reference evidence="2" key="2">
    <citation type="submission" date="2020-09" db="EMBL/GenBank/DDBJ databases">
        <authorList>
            <person name="Sun Q."/>
            <person name="Zhou Y."/>
        </authorList>
    </citation>
    <scope>NUCLEOTIDE SEQUENCE</scope>
    <source>
        <strain evidence="2">CGMCC 1.8984</strain>
    </source>
</reference>
<dbReference type="PANTHER" id="PTHR43685">
    <property type="entry name" value="GLYCOSYLTRANSFERASE"/>
    <property type="match status" value="1"/>
</dbReference>
<dbReference type="InterPro" id="IPR023981">
    <property type="entry name" value="MftF"/>
</dbReference>
<dbReference type="NCBIfam" id="TIGR03965">
    <property type="entry name" value="mycofact_glyco"/>
    <property type="match status" value="1"/>
</dbReference>
<name>A0A917PE86_9MICO</name>
<dbReference type="Proteomes" id="UP000636956">
    <property type="component" value="Unassembled WGS sequence"/>
</dbReference>
<dbReference type="Gene3D" id="3.90.550.10">
    <property type="entry name" value="Spore Coat Polysaccharide Biosynthesis Protein SpsA, Chain A"/>
    <property type="match status" value="1"/>
</dbReference>
<accession>A0A917PE86</accession>
<dbReference type="PANTHER" id="PTHR43685:SF3">
    <property type="entry name" value="SLR2126 PROTEIN"/>
    <property type="match status" value="1"/>
</dbReference>
<dbReference type="InterPro" id="IPR029044">
    <property type="entry name" value="Nucleotide-diphossugar_trans"/>
</dbReference>
<reference evidence="2" key="1">
    <citation type="journal article" date="2014" name="Int. J. Syst. Evol. Microbiol.">
        <title>Complete genome sequence of Corynebacterium casei LMG S-19264T (=DSM 44701T), isolated from a smear-ripened cheese.</title>
        <authorList>
            <consortium name="US DOE Joint Genome Institute (JGI-PGF)"/>
            <person name="Walter F."/>
            <person name="Albersmeier A."/>
            <person name="Kalinowski J."/>
            <person name="Ruckert C."/>
        </authorList>
    </citation>
    <scope>NUCLEOTIDE SEQUENCE</scope>
    <source>
        <strain evidence="2">CGMCC 1.8984</strain>
    </source>
</reference>
<dbReference type="AlphaFoldDB" id="A0A917PE86"/>
<dbReference type="InterPro" id="IPR001173">
    <property type="entry name" value="Glyco_trans_2-like"/>
</dbReference>
<organism evidence="2 3">
    <name type="scientific">Agromyces bauzanensis</name>
    <dbReference type="NCBI Taxonomy" id="1308924"/>
    <lineage>
        <taxon>Bacteria</taxon>
        <taxon>Bacillati</taxon>
        <taxon>Actinomycetota</taxon>
        <taxon>Actinomycetes</taxon>
        <taxon>Micrococcales</taxon>
        <taxon>Microbacteriaceae</taxon>
        <taxon>Agromyces</taxon>
    </lineage>
</organism>
<dbReference type="GO" id="GO:0016740">
    <property type="term" value="F:transferase activity"/>
    <property type="evidence" value="ECO:0007669"/>
    <property type="project" value="InterPro"/>
</dbReference>
<evidence type="ECO:0000313" key="3">
    <source>
        <dbReference type="Proteomes" id="UP000636956"/>
    </source>
</evidence>
<dbReference type="EMBL" id="BMMD01000003">
    <property type="protein sequence ID" value="GGJ72897.1"/>
    <property type="molecule type" value="Genomic_DNA"/>
</dbReference>
<feature type="domain" description="Glycosyltransferase 2-like" evidence="1">
    <location>
        <begin position="86"/>
        <end position="203"/>
    </location>
</feature>
<evidence type="ECO:0000313" key="2">
    <source>
        <dbReference type="EMBL" id="GGJ72897.1"/>
    </source>
</evidence>
<evidence type="ECO:0000259" key="1">
    <source>
        <dbReference type="Pfam" id="PF00535"/>
    </source>
</evidence>
<comment type="caution">
    <text evidence="2">The sequence shown here is derived from an EMBL/GenBank/DDBJ whole genome shotgun (WGS) entry which is preliminary data.</text>
</comment>
<dbReference type="SUPFAM" id="SSF53448">
    <property type="entry name" value="Nucleotide-diphospho-sugar transferases"/>
    <property type="match status" value="1"/>
</dbReference>
<proteinExistence type="predicted"/>
<keyword evidence="3" id="KW-1185">Reference proteome</keyword>
<dbReference type="InterPro" id="IPR050834">
    <property type="entry name" value="Glycosyltransf_2"/>
</dbReference>
<protein>
    <submittedName>
        <fullName evidence="2">Glycosyltransferase</fullName>
    </submittedName>
</protein>
<dbReference type="Pfam" id="PF00535">
    <property type="entry name" value="Glycos_transf_2"/>
    <property type="match status" value="1"/>
</dbReference>